<keyword evidence="3" id="KW-1185">Reference proteome</keyword>
<accession>A0A4W3J9P2</accession>
<feature type="compositionally biased region" description="Basic and acidic residues" evidence="1">
    <location>
        <begin position="214"/>
        <end position="224"/>
    </location>
</feature>
<feature type="region of interest" description="Disordered" evidence="1">
    <location>
        <begin position="214"/>
        <end position="233"/>
    </location>
</feature>
<evidence type="ECO:0000256" key="1">
    <source>
        <dbReference type="SAM" id="MobiDB-lite"/>
    </source>
</evidence>
<proteinExistence type="predicted"/>
<feature type="region of interest" description="Disordered" evidence="1">
    <location>
        <begin position="1"/>
        <end position="23"/>
    </location>
</feature>
<protein>
    <submittedName>
        <fullName evidence="2">Uncharacterized protein</fullName>
    </submittedName>
</protein>
<reference evidence="3" key="2">
    <citation type="journal article" date="2007" name="PLoS Biol.">
        <title>Survey sequencing and comparative analysis of the elephant shark (Callorhinchus milii) genome.</title>
        <authorList>
            <person name="Venkatesh B."/>
            <person name="Kirkness E.F."/>
            <person name="Loh Y.H."/>
            <person name="Halpern A.L."/>
            <person name="Lee A.P."/>
            <person name="Johnson J."/>
            <person name="Dandona N."/>
            <person name="Viswanathan L.D."/>
            <person name="Tay A."/>
            <person name="Venter J.C."/>
            <person name="Strausberg R.L."/>
            <person name="Brenner S."/>
        </authorList>
    </citation>
    <scope>NUCLEOTIDE SEQUENCE [LARGE SCALE GENOMIC DNA]</scope>
</reference>
<sequence>MGGKEWEERERGRERERERERERGRLKTREVLSAAGVSRAVVFVRDLREGTLGEKLRECGQADPTVLRRGAAGGLAVRITGEGDCLLLTASAAEFCAAAALQPPAIIPLHRLICFCRYFLWLTFLLDLPGLSSASLMLLEAESMKLSRALVVCLPSPGLPAIAAASSSSSPPTLPISYSTAEPGKQKWMKWGFMIAACTAIASPRGATRRSFLHPREKRGEISPKHKNNNARGCVNRASTLAL</sequence>
<dbReference type="GeneTree" id="ENSGT00980000198746"/>
<evidence type="ECO:0000313" key="2">
    <source>
        <dbReference type="Ensembl" id="ENSCMIP00000036281.1"/>
    </source>
</evidence>
<name>A0A4W3J9P2_CALMI</name>
<reference evidence="2" key="4">
    <citation type="submission" date="2025-08" db="UniProtKB">
        <authorList>
            <consortium name="Ensembl"/>
        </authorList>
    </citation>
    <scope>IDENTIFICATION</scope>
</reference>
<reference evidence="3" key="3">
    <citation type="journal article" date="2014" name="Nature">
        <title>Elephant shark genome provides unique insights into gnathostome evolution.</title>
        <authorList>
            <consortium name="International Elephant Shark Genome Sequencing Consortium"/>
            <person name="Venkatesh B."/>
            <person name="Lee A.P."/>
            <person name="Ravi V."/>
            <person name="Maurya A.K."/>
            <person name="Lian M.M."/>
            <person name="Swann J.B."/>
            <person name="Ohta Y."/>
            <person name="Flajnik M.F."/>
            <person name="Sutoh Y."/>
            <person name="Kasahara M."/>
            <person name="Hoon S."/>
            <person name="Gangu V."/>
            <person name="Roy S.W."/>
            <person name="Irimia M."/>
            <person name="Korzh V."/>
            <person name="Kondrychyn I."/>
            <person name="Lim Z.W."/>
            <person name="Tay B.H."/>
            <person name="Tohari S."/>
            <person name="Kong K.W."/>
            <person name="Ho S."/>
            <person name="Lorente-Galdos B."/>
            <person name="Quilez J."/>
            <person name="Marques-Bonet T."/>
            <person name="Raney B.J."/>
            <person name="Ingham P.W."/>
            <person name="Tay A."/>
            <person name="Hillier L.W."/>
            <person name="Minx P."/>
            <person name="Boehm T."/>
            <person name="Wilson R.K."/>
            <person name="Brenner S."/>
            <person name="Warren W.C."/>
        </authorList>
    </citation>
    <scope>NUCLEOTIDE SEQUENCE [LARGE SCALE GENOMIC DNA]</scope>
</reference>
<dbReference type="AlphaFoldDB" id="A0A4W3J9P2"/>
<reference evidence="2" key="5">
    <citation type="submission" date="2025-09" db="UniProtKB">
        <authorList>
            <consortium name="Ensembl"/>
        </authorList>
    </citation>
    <scope>IDENTIFICATION</scope>
</reference>
<dbReference type="Proteomes" id="UP000314986">
    <property type="component" value="Unassembled WGS sequence"/>
</dbReference>
<evidence type="ECO:0000313" key="3">
    <source>
        <dbReference type="Proteomes" id="UP000314986"/>
    </source>
</evidence>
<dbReference type="Ensembl" id="ENSCMIT00000036818.1">
    <property type="protein sequence ID" value="ENSCMIP00000036281.1"/>
    <property type="gene ID" value="ENSCMIG00000015338.1"/>
</dbReference>
<reference evidence="3" key="1">
    <citation type="journal article" date="2006" name="Science">
        <title>Ancient noncoding elements conserved in the human genome.</title>
        <authorList>
            <person name="Venkatesh B."/>
            <person name="Kirkness E.F."/>
            <person name="Loh Y.H."/>
            <person name="Halpern A.L."/>
            <person name="Lee A.P."/>
            <person name="Johnson J."/>
            <person name="Dandona N."/>
            <person name="Viswanathan L.D."/>
            <person name="Tay A."/>
            <person name="Venter J.C."/>
            <person name="Strausberg R.L."/>
            <person name="Brenner S."/>
        </authorList>
    </citation>
    <scope>NUCLEOTIDE SEQUENCE [LARGE SCALE GENOMIC DNA]</scope>
</reference>
<organism evidence="2 3">
    <name type="scientific">Callorhinchus milii</name>
    <name type="common">Ghost shark</name>
    <dbReference type="NCBI Taxonomy" id="7868"/>
    <lineage>
        <taxon>Eukaryota</taxon>
        <taxon>Metazoa</taxon>
        <taxon>Chordata</taxon>
        <taxon>Craniata</taxon>
        <taxon>Vertebrata</taxon>
        <taxon>Chondrichthyes</taxon>
        <taxon>Holocephali</taxon>
        <taxon>Chimaeriformes</taxon>
        <taxon>Callorhinchidae</taxon>
        <taxon>Callorhinchus</taxon>
    </lineage>
</organism>